<dbReference type="InterPro" id="IPR058031">
    <property type="entry name" value="AAA_lid_NorR"/>
</dbReference>
<dbReference type="InterPro" id="IPR035965">
    <property type="entry name" value="PAS-like_dom_sf"/>
</dbReference>
<evidence type="ECO:0000259" key="6">
    <source>
        <dbReference type="PROSITE" id="PS50045"/>
    </source>
</evidence>
<dbReference type="RefSeq" id="WP_092335645.1">
    <property type="nucleotide sequence ID" value="NZ_FNCP01000039.1"/>
</dbReference>
<dbReference type="InterPro" id="IPR025944">
    <property type="entry name" value="Sigma_54_int_dom_CS"/>
</dbReference>
<dbReference type="PROSITE" id="PS50045">
    <property type="entry name" value="SIGMA54_INTERACT_4"/>
    <property type="match status" value="1"/>
</dbReference>
<dbReference type="InterPro" id="IPR003593">
    <property type="entry name" value="AAA+_ATPase"/>
</dbReference>
<proteinExistence type="predicted"/>
<dbReference type="CDD" id="cd00009">
    <property type="entry name" value="AAA"/>
    <property type="match status" value="1"/>
</dbReference>
<dbReference type="InterPro" id="IPR025662">
    <property type="entry name" value="Sigma_54_int_dom_ATP-bd_1"/>
</dbReference>
<dbReference type="InterPro" id="IPR009057">
    <property type="entry name" value="Homeodomain-like_sf"/>
</dbReference>
<evidence type="ECO:0000313" key="9">
    <source>
        <dbReference type="Proteomes" id="UP000198656"/>
    </source>
</evidence>
<dbReference type="InterPro" id="IPR025943">
    <property type="entry name" value="Sigma_54_int_dom_ATP-bd_2"/>
</dbReference>
<keyword evidence="5" id="KW-0804">Transcription</keyword>
<feature type="domain" description="Sigma-54 factor interaction" evidence="6">
    <location>
        <begin position="267"/>
        <end position="497"/>
    </location>
</feature>
<evidence type="ECO:0000256" key="2">
    <source>
        <dbReference type="ARBA" id="ARBA00022840"/>
    </source>
</evidence>
<dbReference type="Pfam" id="PF25601">
    <property type="entry name" value="AAA_lid_14"/>
    <property type="match status" value="1"/>
</dbReference>
<reference evidence="9" key="1">
    <citation type="submission" date="2016-10" db="EMBL/GenBank/DDBJ databases">
        <authorList>
            <person name="Varghese N."/>
            <person name="Submissions S."/>
        </authorList>
    </citation>
    <scope>NUCLEOTIDE SEQUENCE [LARGE SCALE GENOMIC DNA]</scope>
    <source>
        <strain evidence="9">DSM 8344</strain>
    </source>
</reference>
<dbReference type="InterPro" id="IPR013767">
    <property type="entry name" value="PAS_fold"/>
</dbReference>
<keyword evidence="1" id="KW-0547">Nucleotide-binding</keyword>
<dbReference type="PANTHER" id="PTHR32071:SF57">
    <property type="entry name" value="C4-DICARBOXYLATE TRANSPORT TRANSCRIPTIONAL REGULATORY PROTEIN DCTD"/>
    <property type="match status" value="1"/>
</dbReference>
<dbReference type="GO" id="GO:0005524">
    <property type="term" value="F:ATP binding"/>
    <property type="evidence" value="ECO:0007669"/>
    <property type="project" value="UniProtKB-KW"/>
</dbReference>
<gene>
    <name evidence="8" type="ORF">SAMN05443529_13918</name>
</gene>
<evidence type="ECO:0000256" key="5">
    <source>
        <dbReference type="ARBA" id="ARBA00023163"/>
    </source>
</evidence>
<dbReference type="STRING" id="1121419.SAMN05443529_13918"/>
<dbReference type="EMBL" id="FNCP01000039">
    <property type="protein sequence ID" value="SDI44169.1"/>
    <property type="molecule type" value="Genomic_DNA"/>
</dbReference>
<keyword evidence="3" id="KW-0805">Transcription regulation</keyword>
<dbReference type="PROSITE" id="PS00688">
    <property type="entry name" value="SIGMA54_INTERACT_3"/>
    <property type="match status" value="1"/>
</dbReference>
<evidence type="ECO:0000259" key="7">
    <source>
        <dbReference type="PROSITE" id="PS50112"/>
    </source>
</evidence>
<dbReference type="GO" id="GO:0006355">
    <property type="term" value="P:regulation of DNA-templated transcription"/>
    <property type="evidence" value="ECO:0007669"/>
    <property type="project" value="InterPro"/>
</dbReference>
<dbReference type="PROSITE" id="PS00675">
    <property type="entry name" value="SIGMA54_INTERACT_1"/>
    <property type="match status" value="1"/>
</dbReference>
<dbReference type="GO" id="GO:0043565">
    <property type="term" value="F:sequence-specific DNA binding"/>
    <property type="evidence" value="ECO:0007669"/>
    <property type="project" value="InterPro"/>
</dbReference>
<dbReference type="InterPro" id="IPR027417">
    <property type="entry name" value="P-loop_NTPase"/>
</dbReference>
<dbReference type="InterPro" id="IPR002197">
    <property type="entry name" value="HTH_Fis"/>
</dbReference>
<feature type="domain" description="PAS" evidence="7">
    <location>
        <begin position="129"/>
        <end position="181"/>
    </location>
</feature>
<dbReference type="Gene3D" id="3.30.450.20">
    <property type="entry name" value="PAS domain"/>
    <property type="match status" value="2"/>
</dbReference>
<keyword evidence="4 8" id="KW-0238">DNA-binding</keyword>
<dbReference type="Pfam" id="PF00158">
    <property type="entry name" value="Sigma54_activat"/>
    <property type="match status" value="1"/>
</dbReference>
<dbReference type="PANTHER" id="PTHR32071">
    <property type="entry name" value="TRANSCRIPTIONAL REGULATORY PROTEIN"/>
    <property type="match status" value="1"/>
</dbReference>
<keyword evidence="2" id="KW-0067">ATP-binding</keyword>
<organism evidence="8 9">
    <name type="scientific">Desulfosporosinus hippei DSM 8344</name>
    <dbReference type="NCBI Taxonomy" id="1121419"/>
    <lineage>
        <taxon>Bacteria</taxon>
        <taxon>Bacillati</taxon>
        <taxon>Bacillota</taxon>
        <taxon>Clostridia</taxon>
        <taxon>Eubacteriales</taxon>
        <taxon>Desulfitobacteriaceae</taxon>
        <taxon>Desulfosporosinus</taxon>
    </lineage>
</organism>
<feature type="domain" description="PAS" evidence="7">
    <location>
        <begin position="12"/>
        <end position="54"/>
    </location>
</feature>
<dbReference type="SMART" id="SM00382">
    <property type="entry name" value="AAA"/>
    <property type="match status" value="1"/>
</dbReference>
<dbReference type="SUPFAM" id="SSF46689">
    <property type="entry name" value="Homeodomain-like"/>
    <property type="match status" value="1"/>
</dbReference>
<dbReference type="SUPFAM" id="SSF52540">
    <property type="entry name" value="P-loop containing nucleoside triphosphate hydrolases"/>
    <property type="match status" value="1"/>
</dbReference>
<dbReference type="SUPFAM" id="SSF55785">
    <property type="entry name" value="PYP-like sensor domain (PAS domain)"/>
    <property type="match status" value="2"/>
</dbReference>
<evidence type="ECO:0000256" key="3">
    <source>
        <dbReference type="ARBA" id="ARBA00023015"/>
    </source>
</evidence>
<dbReference type="Pfam" id="PF02954">
    <property type="entry name" value="HTH_8"/>
    <property type="match status" value="1"/>
</dbReference>
<dbReference type="PRINTS" id="PR01590">
    <property type="entry name" value="HTHFIS"/>
</dbReference>
<dbReference type="Proteomes" id="UP000198656">
    <property type="component" value="Unassembled WGS sequence"/>
</dbReference>
<accession>A0A1G8KL98</accession>
<dbReference type="OrthoDB" id="9765164at2"/>
<protein>
    <submittedName>
        <fullName evidence="8">Transcriptional regulator containing PAS, AAA-type ATPase, and DNA-binding Fis domains</fullName>
    </submittedName>
</protein>
<dbReference type="InterPro" id="IPR000014">
    <property type="entry name" value="PAS"/>
</dbReference>
<dbReference type="SMART" id="SM00091">
    <property type="entry name" value="PAS"/>
    <property type="match status" value="2"/>
</dbReference>
<evidence type="ECO:0000313" key="8">
    <source>
        <dbReference type="EMBL" id="SDI44169.1"/>
    </source>
</evidence>
<dbReference type="Gene3D" id="1.10.10.60">
    <property type="entry name" value="Homeodomain-like"/>
    <property type="match status" value="1"/>
</dbReference>
<dbReference type="AlphaFoldDB" id="A0A1G8KL98"/>
<dbReference type="Pfam" id="PF00989">
    <property type="entry name" value="PAS"/>
    <property type="match status" value="2"/>
</dbReference>
<evidence type="ECO:0000256" key="4">
    <source>
        <dbReference type="ARBA" id="ARBA00023125"/>
    </source>
</evidence>
<dbReference type="InterPro" id="IPR002078">
    <property type="entry name" value="Sigma_54_int"/>
</dbReference>
<dbReference type="Gene3D" id="1.10.8.60">
    <property type="match status" value="1"/>
</dbReference>
<keyword evidence="9" id="KW-1185">Reference proteome</keyword>
<dbReference type="PROSITE" id="PS50112">
    <property type="entry name" value="PAS"/>
    <property type="match status" value="2"/>
</dbReference>
<dbReference type="CDD" id="cd00130">
    <property type="entry name" value="PAS"/>
    <property type="match status" value="2"/>
</dbReference>
<evidence type="ECO:0000256" key="1">
    <source>
        <dbReference type="ARBA" id="ARBA00022741"/>
    </source>
</evidence>
<sequence>MLEEGQIFSITLEEILDNTKNAIIAVDPQGTIFYANRAVFDILKVPESNIIGESITTHFPETGLLRVFENGVAELGQQLKLNDTILLSNRTPIFVQGELVGAVAVFQDITILQNFLDNLVIEHEKTKQLQRTLEVVLNTAYDGLIVVNKQGIVTMTNQAFSSFFDQAPEDMIGKPITEIYDNPKFTDVLVTAQPVHGYIHDLNGHEIIASRVPIVQDGKIVGALGKVVFKDVNELYALTKKVDSLRSELDYYKKTVSQKNSSALELLKGKSPIMSSLIQTSLRVAKSGSTVLLRGESGTGKELFALLLHAQSSRNDGPFIKVNCAAVPENLLESEMFGYDEGAFTGARKGGKIGKFELADGGTLFLDEIGDMEMSMQAKLLRVIQEREVERLGSNKSRKVDVRLVAATNRDLEGMIRDKQFREDLYYRLNVVTLTIPPLRERIDDIEDLIKTFIKKFNLQFAQSVTGITAEAVDVLKKHRWPGNIRELENIIERAFNMVDGTEIQLKHLPNYLQILASHDKRPYMEGSLDNILKEVERDALIIALETANGNKVQAAKSLGLSRAGLYKKLIKHQLHK</sequence>
<dbReference type="Gene3D" id="3.40.50.300">
    <property type="entry name" value="P-loop containing nucleotide triphosphate hydrolases"/>
    <property type="match status" value="1"/>
</dbReference>
<dbReference type="PROSITE" id="PS00676">
    <property type="entry name" value="SIGMA54_INTERACT_2"/>
    <property type="match status" value="1"/>
</dbReference>
<name>A0A1G8KL98_9FIRM</name>
<dbReference type="FunFam" id="3.40.50.300:FF:000006">
    <property type="entry name" value="DNA-binding transcriptional regulator NtrC"/>
    <property type="match status" value="1"/>
</dbReference>